<keyword evidence="1" id="KW-0472">Membrane</keyword>
<keyword evidence="1" id="KW-0812">Transmembrane</keyword>
<accession>A0A174A7C6</accession>
<keyword evidence="1" id="KW-1133">Transmembrane helix</keyword>
<dbReference type="EMBL" id="CYZU01000004">
    <property type="protein sequence ID" value="CUN84424.1"/>
    <property type="molecule type" value="Genomic_DNA"/>
</dbReference>
<name>A0A174A7C6_9FIRM</name>
<dbReference type="STRING" id="39482.ERS852491_00637"/>
<gene>
    <name evidence="2" type="ORF">ERS852491_00637</name>
</gene>
<protein>
    <submittedName>
        <fullName evidence="2">Uncharacterized protein</fullName>
    </submittedName>
</protein>
<feature type="transmembrane region" description="Helical" evidence="1">
    <location>
        <begin position="12"/>
        <end position="35"/>
    </location>
</feature>
<reference evidence="2 3" key="1">
    <citation type="submission" date="2015-09" db="EMBL/GenBank/DDBJ databases">
        <authorList>
            <consortium name="Pathogen Informatics"/>
        </authorList>
    </citation>
    <scope>NUCLEOTIDE SEQUENCE [LARGE SCALE GENOMIC DNA]</scope>
    <source>
        <strain evidence="2 3">2789STDY5834876</strain>
    </source>
</reference>
<dbReference type="OrthoDB" id="2058047at2"/>
<proteinExistence type="predicted"/>
<sequence length="70" mass="8089">MLYNLYQFIHNTLGLCFWDLPALLVGIIMIVVFAVHKHNQKKRQSNFEDELEEKMKAIKEGTAGEEPVQA</sequence>
<organism evidence="2 3">
    <name type="scientific">Faecalicatena contorta</name>
    <dbReference type="NCBI Taxonomy" id="39482"/>
    <lineage>
        <taxon>Bacteria</taxon>
        <taxon>Bacillati</taxon>
        <taxon>Bacillota</taxon>
        <taxon>Clostridia</taxon>
        <taxon>Lachnospirales</taxon>
        <taxon>Lachnospiraceae</taxon>
        <taxon>Faecalicatena</taxon>
    </lineage>
</organism>
<dbReference type="AlphaFoldDB" id="A0A174A7C6"/>
<evidence type="ECO:0000313" key="2">
    <source>
        <dbReference type="EMBL" id="CUN84424.1"/>
    </source>
</evidence>
<evidence type="ECO:0000313" key="3">
    <source>
        <dbReference type="Proteomes" id="UP000095544"/>
    </source>
</evidence>
<dbReference type="Proteomes" id="UP000095544">
    <property type="component" value="Unassembled WGS sequence"/>
</dbReference>
<evidence type="ECO:0000256" key="1">
    <source>
        <dbReference type="SAM" id="Phobius"/>
    </source>
</evidence>
<dbReference type="RefSeq" id="WP_050639313.1">
    <property type="nucleotide sequence ID" value="NZ_CABKUE010000006.1"/>
</dbReference>